<evidence type="ECO:0000256" key="15">
    <source>
        <dbReference type="ARBA" id="ARBA00048422"/>
    </source>
</evidence>
<protein>
    <recommendedName>
        <fullName evidence="22">Carbonyl reductase (NADPH)</fullName>
        <ecNumber evidence="22">1.1.1.184</ecNumber>
    </recommendedName>
</protein>
<dbReference type="RefSeq" id="XP_004697001.1">
    <property type="nucleotide sequence ID" value="XM_004696944.2"/>
</dbReference>
<comment type="subcellular location">
    <subcellularLocation>
        <location evidence="1 22">Cytoplasm</location>
    </subcellularLocation>
</comment>
<evidence type="ECO:0000256" key="17">
    <source>
        <dbReference type="ARBA" id="ARBA00048673"/>
    </source>
</evidence>
<evidence type="ECO:0000256" key="11">
    <source>
        <dbReference type="ARBA" id="ARBA00047563"/>
    </source>
</evidence>
<dbReference type="PROSITE" id="PS00061">
    <property type="entry name" value="ADH_SHORT"/>
    <property type="match status" value="1"/>
</dbReference>
<dbReference type="InterPro" id="IPR002347">
    <property type="entry name" value="SDR_fam"/>
</dbReference>
<evidence type="ECO:0000256" key="20">
    <source>
        <dbReference type="ARBA" id="ARBA00049441"/>
    </source>
</evidence>
<dbReference type="InterPro" id="IPR020904">
    <property type="entry name" value="Sc_DH/Rdtase_CS"/>
</dbReference>
<evidence type="ECO:0000256" key="12">
    <source>
        <dbReference type="ARBA" id="ARBA00047830"/>
    </source>
</evidence>
<evidence type="ECO:0000256" key="16">
    <source>
        <dbReference type="ARBA" id="ARBA00048601"/>
    </source>
</evidence>
<evidence type="ECO:0000313" key="24">
    <source>
        <dbReference type="Proteomes" id="UP000694863"/>
    </source>
</evidence>
<feature type="compositionally biased region" description="Basic and acidic residues" evidence="23">
    <location>
        <begin position="262"/>
        <end position="277"/>
    </location>
</feature>
<dbReference type="InterPro" id="IPR036291">
    <property type="entry name" value="NAD(P)-bd_dom_sf"/>
</dbReference>
<dbReference type="PANTHER" id="PTHR43963">
    <property type="entry name" value="CARBONYL REDUCTASE 1-RELATED"/>
    <property type="match status" value="1"/>
</dbReference>
<dbReference type="PRINTS" id="PR00081">
    <property type="entry name" value="GDHRDH"/>
</dbReference>
<evidence type="ECO:0000256" key="1">
    <source>
        <dbReference type="ARBA" id="ARBA00004496"/>
    </source>
</evidence>
<evidence type="ECO:0000256" key="21">
    <source>
        <dbReference type="RuleBase" id="RU000363"/>
    </source>
</evidence>
<comment type="catalytic activity">
    <reaction evidence="10">
        <text>prostaglandin F2alpha + NADP(+) = prostaglandin E2 + NADPH + H(+)</text>
        <dbReference type="Rhea" id="RHEA:24508"/>
        <dbReference type="ChEBI" id="CHEBI:15378"/>
        <dbReference type="ChEBI" id="CHEBI:57404"/>
        <dbReference type="ChEBI" id="CHEBI:57783"/>
        <dbReference type="ChEBI" id="CHEBI:58349"/>
        <dbReference type="ChEBI" id="CHEBI:606564"/>
        <dbReference type="EC" id="1.1.1.189"/>
    </reaction>
    <physiologicalReaction direction="right-to-left" evidence="10">
        <dbReference type="Rhea" id="RHEA:24510"/>
    </physiologicalReaction>
</comment>
<comment type="catalytic activity">
    <reaction evidence="16">
        <text>a primary alcohol + NADP(+) = an aldehyde + NADPH + H(+)</text>
        <dbReference type="Rhea" id="RHEA:15937"/>
        <dbReference type="ChEBI" id="CHEBI:15378"/>
        <dbReference type="ChEBI" id="CHEBI:15734"/>
        <dbReference type="ChEBI" id="CHEBI:17478"/>
        <dbReference type="ChEBI" id="CHEBI:57783"/>
        <dbReference type="ChEBI" id="CHEBI:58349"/>
        <dbReference type="EC" id="1.1.1.71"/>
    </reaction>
</comment>
<comment type="catalytic activity">
    <reaction evidence="11">
        <text>prostaglandin E1 + NADP(+) = 15-oxoprostaglandin E1 + NADPH + H(+)</text>
        <dbReference type="Rhea" id="RHEA:11636"/>
        <dbReference type="ChEBI" id="CHEBI:15378"/>
        <dbReference type="ChEBI" id="CHEBI:57397"/>
        <dbReference type="ChEBI" id="CHEBI:57401"/>
        <dbReference type="ChEBI" id="CHEBI:57783"/>
        <dbReference type="ChEBI" id="CHEBI:58349"/>
        <dbReference type="EC" id="1.1.1.197"/>
    </reaction>
    <physiologicalReaction direction="left-to-right" evidence="11">
        <dbReference type="Rhea" id="RHEA:11637"/>
    </physiologicalReaction>
</comment>
<feature type="region of interest" description="Disordered" evidence="23">
    <location>
        <begin position="237"/>
        <end position="277"/>
    </location>
</feature>
<keyword evidence="6 22" id="KW-0521">NADP</keyword>
<comment type="catalytic activity">
    <reaction evidence="14">
        <text>S-nitrosoglutathione + NADPH + H(+) = S-(hydroxysulfenamide)glutathione + NADP(+)</text>
        <dbReference type="Rhea" id="RHEA:63500"/>
        <dbReference type="ChEBI" id="CHEBI:15378"/>
        <dbReference type="ChEBI" id="CHEBI:57783"/>
        <dbReference type="ChEBI" id="CHEBI:58349"/>
        <dbReference type="ChEBI" id="CHEBI:145544"/>
        <dbReference type="ChEBI" id="CHEBI:229723"/>
    </reaction>
</comment>
<comment type="catalytic activity">
    <reaction evidence="17 22">
        <text>a secondary alcohol + NADP(+) = a ketone + NADPH + H(+)</text>
        <dbReference type="Rhea" id="RHEA:19257"/>
        <dbReference type="ChEBI" id="CHEBI:15378"/>
        <dbReference type="ChEBI" id="CHEBI:17087"/>
        <dbReference type="ChEBI" id="CHEBI:35681"/>
        <dbReference type="ChEBI" id="CHEBI:57783"/>
        <dbReference type="ChEBI" id="CHEBI:58349"/>
        <dbReference type="EC" id="1.1.1.184"/>
    </reaction>
</comment>
<dbReference type="EC" id="1.1.1.184" evidence="22"/>
<dbReference type="Pfam" id="PF00106">
    <property type="entry name" value="adh_short"/>
    <property type="match status" value="1"/>
</dbReference>
<accession>A0ABM0ICL6</accession>
<dbReference type="PRINTS" id="PR00080">
    <property type="entry name" value="SDRFAMILY"/>
</dbReference>
<evidence type="ECO:0000256" key="2">
    <source>
        <dbReference type="ARBA" id="ARBA00006484"/>
    </source>
</evidence>
<keyword evidence="8" id="KW-0443">Lipid metabolism</keyword>
<comment type="catalytic activity">
    <reaction evidence="15">
        <text>prostaglandin E2 + NADP(+) = 15-oxoprostaglandin E2 + NADPH + H(+)</text>
        <dbReference type="Rhea" id="RHEA:63476"/>
        <dbReference type="ChEBI" id="CHEBI:15378"/>
        <dbReference type="ChEBI" id="CHEBI:57400"/>
        <dbReference type="ChEBI" id="CHEBI:57783"/>
        <dbReference type="ChEBI" id="CHEBI:58349"/>
        <dbReference type="ChEBI" id="CHEBI:606564"/>
    </reaction>
    <physiologicalReaction direction="left-to-right" evidence="15">
        <dbReference type="Rhea" id="RHEA:63477"/>
    </physiologicalReaction>
</comment>
<comment type="catalytic activity">
    <reaction evidence="18">
        <text>corticosterone + NADPH + H(+) = 20beta-dihydrocorticosterone + NADP(+)</text>
        <dbReference type="Rhea" id="RHEA:70219"/>
        <dbReference type="ChEBI" id="CHEBI:15378"/>
        <dbReference type="ChEBI" id="CHEBI:16827"/>
        <dbReference type="ChEBI" id="CHEBI:57783"/>
        <dbReference type="ChEBI" id="CHEBI:58349"/>
        <dbReference type="ChEBI" id="CHEBI:189050"/>
    </reaction>
    <physiologicalReaction direction="left-to-right" evidence="18">
        <dbReference type="Rhea" id="RHEA:70220"/>
    </physiologicalReaction>
</comment>
<dbReference type="PANTHER" id="PTHR43963:SF2">
    <property type="entry name" value="CARBONYL REDUCTASE [NADPH] 1"/>
    <property type="match status" value="1"/>
</dbReference>
<comment type="catalytic activity">
    <reaction evidence="20">
        <text>prostaglandin D2 + NADP(+) = 15-oxoprostaglandin D2 + NADPH + H(+)</text>
        <dbReference type="Rhea" id="RHEA:20744"/>
        <dbReference type="ChEBI" id="CHEBI:15378"/>
        <dbReference type="ChEBI" id="CHEBI:57406"/>
        <dbReference type="ChEBI" id="CHEBI:57408"/>
        <dbReference type="ChEBI" id="CHEBI:57783"/>
        <dbReference type="ChEBI" id="CHEBI:58349"/>
        <dbReference type="EC" id="1.1.1.196"/>
    </reaction>
    <physiologicalReaction direction="left-to-right" evidence="20">
        <dbReference type="Rhea" id="RHEA:20745"/>
    </physiologicalReaction>
</comment>
<organism evidence="24 25">
    <name type="scientific">Echinops telfairi</name>
    <name type="common">Lesser hedgehog tenrec</name>
    <dbReference type="NCBI Taxonomy" id="9371"/>
    <lineage>
        <taxon>Eukaryota</taxon>
        <taxon>Metazoa</taxon>
        <taxon>Chordata</taxon>
        <taxon>Craniata</taxon>
        <taxon>Vertebrata</taxon>
        <taxon>Euteleostomi</taxon>
        <taxon>Mammalia</taxon>
        <taxon>Eutheria</taxon>
        <taxon>Afrotheria</taxon>
        <taxon>Tenrecidae</taxon>
        <taxon>Tenrecinae</taxon>
        <taxon>Echinops</taxon>
    </lineage>
</organism>
<dbReference type="SUPFAM" id="SSF51735">
    <property type="entry name" value="NAD(P)-binding Rossmann-fold domains"/>
    <property type="match status" value="1"/>
</dbReference>
<evidence type="ECO:0000256" key="23">
    <source>
        <dbReference type="SAM" id="MobiDB-lite"/>
    </source>
</evidence>
<name>A0ABM0ICL6_ECHTE</name>
<proteinExistence type="inferred from homology"/>
<evidence type="ECO:0000256" key="8">
    <source>
        <dbReference type="ARBA" id="ARBA00023098"/>
    </source>
</evidence>
<dbReference type="CDD" id="cd05324">
    <property type="entry name" value="carb_red_PTCR-like_SDR_c"/>
    <property type="match status" value="1"/>
</dbReference>
<comment type="subunit">
    <text evidence="3 22">Monomer.</text>
</comment>
<comment type="similarity">
    <text evidence="2 21">Belongs to the short-chain dehydrogenases/reductases (SDR) family.</text>
</comment>
<gene>
    <name evidence="25" type="primary">LOC101661557</name>
</gene>
<dbReference type="Gene3D" id="3.40.50.720">
    <property type="entry name" value="NAD(P)-binding Rossmann-like Domain"/>
    <property type="match status" value="1"/>
</dbReference>
<evidence type="ECO:0000313" key="25">
    <source>
        <dbReference type="RefSeq" id="XP_004697001.1"/>
    </source>
</evidence>
<evidence type="ECO:0000256" key="14">
    <source>
        <dbReference type="ARBA" id="ARBA00048207"/>
    </source>
</evidence>
<evidence type="ECO:0000256" key="4">
    <source>
        <dbReference type="ARBA" id="ARBA00022490"/>
    </source>
</evidence>
<comment type="catalytic activity">
    <reaction evidence="19">
        <text>cortisol + NADPH + H(+) = 20beta-dihydrocortisol + NADP(+)</text>
        <dbReference type="Rhea" id="RHEA:70215"/>
        <dbReference type="ChEBI" id="CHEBI:15378"/>
        <dbReference type="ChEBI" id="CHEBI:17650"/>
        <dbReference type="ChEBI" id="CHEBI:57783"/>
        <dbReference type="ChEBI" id="CHEBI:58349"/>
        <dbReference type="ChEBI" id="CHEBI:139311"/>
    </reaction>
    <physiologicalReaction direction="left-to-right" evidence="19">
        <dbReference type="Rhea" id="RHEA:70216"/>
    </physiologicalReaction>
</comment>
<evidence type="ECO:0000256" key="7">
    <source>
        <dbReference type="ARBA" id="ARBA00023002"/>
    </source>
</evidence>
<evidence type="ECO:0000256" key="5">
    <source>
        <dbReference type="ARBA" id="ARBA00022553"/>
    </source>
</evidence>
<comment type="catalytic activity">
    <reaction evidence="13">
        <text>daunorubicin + NADPH + H(+) = 13-dihydrodaunorubicin + NADP(+)</text>
        <dbReference type="Rhea" id="RHEA:63504"/>
        <dbReference type="ChEBI" id="CHEBI:15378"/>
        <dbReference type="ChEBI" id="CHEBI:57783"/>
        <dbReference type="ChEBI" id="CHEBI:58349"/>
        <dbReference type="ChEBI" id="CHEBI:64677"/>
        <dbReference type="ChEBI" id="CHEBI:75296"/>
    </reaction>
    <physiologicalReaction direction="left-to-right" evidence="13">
        <dbReference type="Rhea" id="RHEA:63505"/>
    </physiologicalReaction>
</comment>
<dbReference type="GeneID" id="101661557"/>
<dbReference type="Proteomes" id="UP000694863">
    <property type="component" value="Unplaced"/>
</dbReference>
<dbReference type="InterPro" id="IPR045313">
    <property type="entry name" value="CBR1-like"/>
</dbReference>
<evidence type="ECO:0000256" key="22">
    <source>
        <dbReference type="RuleBase" id="RU369024"/>
    </source>
</evidence>
<comment type="catalytic activity">
    <reaction evidence="12">
        <text>prostaglandin F2alpha + NADP(+) = 15-oxoprostaglandin F2alpha + NADPH + H(+)</text>
        <dbReference type="Rhea" id="RHEA:63480"/>
        <dbReference type="ChEBI" id="CHEBI:15378"/>
        <dbReference type="ChEBI" id="CHEBI:57404"/>
        <dbReference type="ChEBI" id="CHEBI:57783"/>
        <dbReference type="ChEBI" id="CHEBI:58349"/>
        <dbReference type="ChEBI" id="CHEBI:133409"/>
    </reaction>
    <physiologicalReaction direction="left-to-right" evidence="12">
        <dbReference type="Rhea" id="RHEA:63481"/>
    </physiologicalReaction>
</comment>
<evidence type="ECO:0000256" key="18">
    <source>
        <dbReference type="ARBA" id="ARBA00048753"/>
    </source>
</evidence>
<comment type="catalytic activity">
    <reaction evidence="9">
        <text>menadione + NADPH + H(+) = menadiol + NADP(+)</text>
        <dbReference type="Rhea" id="RHEA:63492"/>
        <dbReference type="ChEBI" id="CHEBI:6746"/>
        <dbReference type="ChEBI" id="CHEBI:15378"/>
        <dbReference type="ChEBI" id="CHEBI:28869"/>
        <dbReference type="ChEBI" id="CHEBI:57783"/>
        <dbReference type="ChEBI" id="CHEBI:58349"/>
    </reaction>
</comment>
<keyword evidence="7 22" id="KW-0560">Oxidoreductase</keyword>
<keyword evidence="4 22" id="KW-0963">Cytoplasm</keyword>
<evidence type="ECO:0000256" key="10">
    <source>
        <dbReference type="ARBA" id="ARBA00047333"/>
    </source>
</evidence>
<sequence>MTSCSRVALVTGANKGIGFAITRELCRHFSGDVVLAARDAERGRAAVQQLQTEGLNPRFHQLDIDDPQSIRALRDFLRREYGGLDVLVNNAGIAFKNADPTPFHIQAEVTLKTNFFSTRNICTELLPLIKPQGRVVNVSSMASVHALKSCSPELQQKFRSDTITEEELVALMNKFVEDTEKGVHQKEGWPNTAYGVSKIGVTVLSRIYARNLSAQRPGDKILLNACCPGWVRTDMAGPKATKSPEEGAETPVYLALLPSDAEGPHGEFVSEKKVEPW</sequence>
<evidence type="ECO:0000256" key="6">
    <source>
        <dbReference type="ARBA" id="ARBA00022857"/>
    </source>
</evidence>
<evidence type="ECO:0000256" key="19">
    <source>
        <dbReference type="ARBA" id="ARBA00049361"/>
    </source>
</evidence>
<evidence type="ECO:0000256" key="3">
    <source>
        <dbReference type="ARBA" id="ARBA00011245"/>
    </source>
</evidence>
<evidence type="ECO:0000256" key="13">
    <source>
        <dbReference type="ARBA" id="ARBA00047900"/>
    </source>
</evidence>
<keyword evidence="5 22" id="KW-0597">Phosphoprotein</keyword>
<reference evidence="25" key="1">
    <citation type="submission" date="2025-08" db="UniProtKB">
        <authorList>
            <consortium name="RefSeq"/>
        </authorList>
    </citation>
    <scope>IDENTIFICATION</scope>
</reference>
<evidence type="ECO:0000256" key="9">
    <source>
        <dbReference type="ARBA" id="ARBA00047313"/>
    </source>
</evidence>
<keyword evidence="24" id="KW-1185">Reference proteome</keyword>